<keyword evidence="2" id="KW-0479">Metal-binding</keyword>
<sequence length="289" mass="33342">MINDPATLEFILKTEFAVFQKGSKSREIFQDFLGHGIFNVDGERWKSQRKLAANIFNVKNFKDFVNDTFKSEMHEFSSVLAGYAATQQEFDLQDLFFRFTFDSFMKIGYGTEMKTVRSSDKVPFMVAFESIQARLIKRLINPAWKYSEYLTGETRTHTEQIKIIRDFGRSIIQEKQVEGGEKDNDLLSLLMRVKDDEGNLSSHDDLVDYVLNFLLAGRDTTAITLSWAVFLLHKNPATLDALLTEINTVLNRSCAPTYEQIRNEMPYAKAVFHETLRLYPSIPRGRKEA</sequence>
<evidence type="ECO:0000256" key="3">
    <source>
        <dbReference type="ARBA" id="ARBA00023002"/>
    </source>
</evidence>
<organism evidence="5 6">
    <name type="scientific">Rhizoclosmatium globosum</name>
    <dbReference type="NCBI Taxonomy" id="329046"/>
    <lineage>
        <taxon>Eukaryota</taxon>
        <taxon>Fungi</taxon>
        <taxon>Fungi incertae sedis</taxon>
        <taxon>Chytridiomycota</taxon>
        <taxon>Chytridiomycota incertae sedis</taxon>
        <taxon>Chytridiomycetes</taxon>
        <taxon>Chytridiales</taxon>
        <taxon>Chytriomycetaceae</taxon>
        <taxon>Rhizoclosmatium</taxon>
    </lineage>
</organism>
<evidence type="ECO:0000256" key="4">
    <source>
        <dbReference type="ARBA" id="ARBA00023004"/>
    </source>
</evidence>
<dbReference type="InterPro" id="IPR001128">
    <property type="entry name" value="Cyt_P450"/>
</dbReference>
<evidence type="ECO:0000313" key="6">
    <source>
        <dbReference type="Proteomes" id="UP000193642"/>
    </source>
</evidence>
<keyword evidence="6" id="KW-1185">Reference proteome</keyword>
<dbReference type="SUPFAM" id="SSF48264">
    <property type="entry name" value="Cytochrome P450"/>
    <property type="match status" value="1"/>
</dbReference>
<dbReference type="InterPro" id="IPR036396">
    <property type="entry name" value="Cyt_P450_sf"/>
</dbReference>
<protein>
    <submittedName>
        <fullName evidence="5">Cytochrome P450</fullName>
    </submittedName>
</protein>
<evidence type="ECO:0000256" key="2">
    <source>
        <dbReference type="ARBA" id="ARBA00022723"/>
    </source>
</evidence>
<keyword evidence="3" id="KW-0560">Oxidoreductase</keyword>
<accession>A0A1Y2CC05</accession>
<keyword evidence="4" id="KW-0408">Iron</keyword>
<dbReference type="Gene3D" id="1.10.630.10">
    <property type="entry name" value="Cytochrome P450"/>
    <property type="match status" value="1"/>
</dbReference>
<proteinExistence type="inferred from homology"/>
<dbReference type="Proteomes" id="UP000193642">
    <property type="component" value="Unassembled WGS sequence"/>
</dbReference>
<dbReference type="GO" id="GO:0004497">
    <property type="term" value="F:monooxygenase activity"/>
    <property type="evidence" value="ECO:0007669"/>
    <property type="project" value="InterPro"/>
</dbReference>
<name>A0A1Y2CC05_9FUNG</name>
<dbReference type="InterPro" id="IPR002401">
    <property type="entry name" value="Cyt_P450_E_grp-I"/>
</dbReference>
<dbReference type="EMBL" id="MCGO01000022">
    <property type="protein sequence ID" value="ORY44559.1"/>
    <property type="molecule type" value="Genomic_DNA"/>
</dbReference>
<evidence type="ECO:0000313" key="5">
    <source>
        <dbReference type="EMBL" id="ORY44559.1"/>
    </source>
</evidence>
<dbReference type="STRING" id="329046.A0A1Y2CC05"/>
<dbReference type="PRINTS" id="PR00385">
    <property type="entry name" value="P450"/>
</dbReference>
<reference evidence="5 6" key="1">
    <citation type="submission" date="2016-07" db="EMBL/GenBank/DDBJ databases">
        <title>Pervasive Adenine N6-methylation of Active Genes in Fungi.</title>
        <authorList>
            <consortium name="DOE Joint Genome Institute"/>
            <person name="Mondo S.J."/>
            <person name="Dannebaum R.O."/>
            <person name="Kuo R.C."/>
            <person name="Labutti K."/>
            <person name="Haridas S."/>
            <person name="Kuo A."/>
            <person name="Salamov A."/>
            <person name="Ahrendt S.R."/>
            <person name="Lipzen A."/>
            <person name="Sullivan W."/>
            <person name="Andreopoulos W.B."/>
            <person name="Clum A."/>
            <person name="Lindquist E."/>
            <person name="Daum C."/>
            <person name="Ramamoorthy G.K."/>
            <person name="Gryganskyi A."/>
            <person name="Culley D."/>
            <person name="Magnuson J.K."/>
            <person name="James T.Y."/>
            <person name="O'Malley M.A."/>
            <person name="Stajich J.E."/>
            <person name="Spatafora J.W."/>
            <person name="Visel A."/>
            <person name="Grigoriev I.V."/>
        </authorList>
    </citation>
    <scope>NUCLEOTIDE SEQUENCE [LARGE SCALE GENOMIC DNA]</scope>
    <source>
        <strain evidence="5 6">JEL800</strain>
    </source>
</reference>
<dbReference type="GO" id="GO:0005506">
    <property type="term" value="F:iron ion binding"/>
    <property type="evidence" value="ECO:0007669"/>
    <property type="project" value="InterPro"/>
</dbReference>
<dbReference type="Pfam" id="PF00067">
    <property type="entry name" value="p450"/>
    <property type="match status" value="1"/>
</dbReference>
<dbReference type="OrthoDB" id="1470350at2759"/>
<dbReference type="AlphaFoldDB" id="A0A1Y2CC05"/>
<dbReference type="GO" id="GO:0016705">
    <property type="term" value="F:oxidoreductase activity, acting on paired donors, with incorporation or reduction of molecular oxygen"/>
    <property type="evidence" value="ECO:0007669"/>
    <property type="project" value="InterPro"/>
</dbReference>
<dbReference type="PANTHER" id="PTHR24296">
    <property type="entry name" value="CYTOCHROME P450"/>
    <property type="match status" value="1"/>
</dbReference>
<evidence type="ECO:0000256" key="1">
    <source>
        <dbReference type="ARBA" id="ARBA00010617"/>
    </source>
</evidence>
<gene>
    <name evidence="5" type="ORF">BCR33DRAFT_817727</name>
</gene>
<comment type="caution">
    <text evidence="5">The sequence shown here is derived from an EMBL/GenBank/DDBJ whole genome shotgun (WGS) entry which is preliminary data.</text>
</comment>
<comment type="similarity">
    <text evidence="1">Belongs to the cytochrome P450 family.</text>
</comment>
<dbReference type="GO" id="GO:0020037">
    <property type="term" value="F:heme binding"/>
    <property type="evidence" value="ECO:0007669"/>
    <property type="project" value="InterPro"/>
</dbReference>
<dbReference type="PRINTS" id="PR00463">
    <property type="entry name" value="EP450I"/>
</dbReference>